<evidence type="ECO:0000256" key="3">
    <source>
        <dbReference type="SAM" id="SignalP"/>
    </source>
</evidence>
<dbReference type="SUPFAM" id="SSF53955">
    <property type="entry name" value="Lysozyme-like"/>
    <property type="match status" value="1"/>
</dbReference>
<dbReference type="PANTHER" id="PTHR22595">
    <property type="entry name" value="CHITINASE-RELATED"/>
    <property type="match status" value="1"/>
</dbReference>
<dbReference type="GO" id="GO:0006952">
    <property type="term" value="P:defense response"/>
    <property type="evidence" value="ECO:0007669"/>
    <property type="project" value="UniProtKB-KW"/>
</dbReference>
<dbReference type="InterPro" id="IPR000726">
    <property type="entry name" value="Glyco_hydro_19_cat"/>
</dbReference>
<dbReference type="GO" id="GO:0004568">
    <property type="term" value="F:chitinase activity"/>
    <property type="evidence" value="ECO:0007669"/>
    <property type="project" value="InterPro"/>
</dbReference>
<protein>
    <recommendedName>
        <fullName evidence="4">Glycoside hydrolase family 19 catalytic domain-containing protein</fullName>
    </recommendedName>
</protein>
<keyword evidence="3" id="KW-0732">Signal</keyword>
<dbReference type="CDD" id="cd00325">
    <property type="entry name" value="chitinase_GH19"/>
    <property type="match status" value="1"/>
</dbReference>
<dbReference type="Pfam" id="PF00182">
    <property type="entry name" value="Glyco_hydro_19"/>
    <property type="match status" value="1"/>
</dbReference>
<dbReference type="GO" id="GO:0016998">
    <property type="term" value="P:cell wall macromolecule catabolic process"/>
    <property type="evidence" value="ECO:0007669"/>
    <property type="project" value="InterPro"/>
</dbReference>
<evidence type="ECO:0000313" key="6">
    <source>
        <dbReference type="Proteomes" id="UP000288716"/>
    </source>
</evidence>
<dbReference type="OrthoDB" id="73875at2759"/>
<feature type="domain" description="Glycoside hydrolase family 19 catalytic" evidence="4">
    <location>
        <begin position="219"/>
        <end position="333"/>
    </location>
</feature>
<dbReference type="Gene3D" id="3.30.20.10">
    <property type="entry name" value="Endochitinase, domain 2"/>
    <property type="match status" value="1"/>
</dbReference>
<evidence type="ECO:0000256" key="2">
    <source>
        <dbReference type="ARBA" id="ARBA00023157"/>
    </source>
</evidence>
<gene>
    <name evidence="5" type="ORF">B4U80_05562</name>
</gene>
<feature type="signal peptide" evidence="3">
    <location>
        <begin position="1"/>
        <end position="15"/>
    </location>
</feature>
<keyword evidence="6" id="KW-1185">Reference proteome</keyword>
<sequence length="385" mass="44094">MLLLIHTLLLSLTACEECWWSGCQLDSWAEIGCFPEDEWHPVNKTQCDGGNFYKCCKTEPGMLENGNATLKTTQRWFKRLNFEKSKLFNLIKGDRSDCWWSGCQPNHWSERGCFPSDQWQAVESMECETGDKFHCCKKEENKATTKPSIIRTAQGDCWWSGCQPVEWGERGCFPSEDWEQLNFLSLPVDMNFQEFQKAVVDCGYDTPTQVQYKALISQATSKGAITSKRELAMFLAQILWESGGLKYKKEIACEATGCPGVYDSSVGVPGKNYYGRGYIQLTHSFNYKAASQELYSDDRLIRNPELVSDDEQIAWATAFWFWKRNVHNRPKVQQGFFGASTNAINGDLECAGDHKDRARRRFELYQIVLKAFHITETAIENGCYN</sequence>
<evidence type="ECO:0000313" key="5">
    <source>
        <dbReference type="EMBL" id="RWS26331.1"/>
    </source>
</evidence>
<keyword evidence="2" id="KW-1015">Disulfide bond</keyword>
<dbReference type="InterPro" id="IPR023346">
    <property type="entry name" value="Lysozyme-like_dom_sf"/>
</dbReference>
<dbReference type="EMBL" id="NCKV01002863">
    <property type="protein sequence ID" value="RWS26331.1"/>
    <property type="molecule type" value="Genomic_DNA"/>
</dbReference>
<accession>A0A443SFN7</accession>
<evidence type="ECO:0000256" key="1">
    <source>
        <dbReference type="ARBA" id="ARBA00022821"/>
    </source>
</evidence>
<dbReference type="PANTHER" id="PTHR22595:SF79">
    <property type="entry name" value="CHITINASE 12"/>
    <property type="match status" value="1"/>
</dbReference>
<dbReference type="GO" id="GO:0006032">
    <property type="term" value="P:chitin catabolic process"/>
    <property type="evidence" value="ECO:0007669"/>
    <property type="project" value="InterPro"/>
</dbReference>
<dbReference type="AlphaFoldDB" id="A0A443SFN7"/>
<name>A0A443SFN7_9ACAR</name>
<dbReference type="Proteomes" id="UP000288716">
    <property type="component" value="Unassembled WGS sequence"/>
</dbReference>
<dbReference type="Gene3D" id="1.10.530.10">
    <property type="match status" value="1"/>
</dbReference>
<dbReference type="STRING" id="299467.A0A443SFN7"/>
<reference evidence="5 6" key="1">
    <citation type="journal article" date="2018" name="Gigascience">
        <title>Genomes of trombidid mites reveal novel predicted allergens and laterally-transferred genes associated with secondary metabolism.</title>
        <authorList>
            <person name="Dong X."/>
            <person name="Chaisiri K."/>
            <person name="Xia D."/>
            <person name="Armstrong S.D."/>
            <person name="Fang Y."/>
            <person name="Donnelly M.J."/>
            <person name="Kadowaki T."/>
            <person name="McGarry J.W."/>
            <person name="Darby A.C."/>
            <person name="Makepeace B.L."/>
        </authorList>
    </citation>
    <scope>NUCLEOTIDE SEQUENCE [LARGE SCALE GENOMIC DNA]</scope>
    <source>
        <strain evidence="5">UoL-UT</strain>
    </source>
</reference>
<proteinExistence type="predicted"/>
<organism evidence="5 6">
    <name type="scientific">Leptotrombidium deliense</name>
    <dbReference type="NCBI Taxonomy" id="299467"/>
    <lineage>
        <taxon>Eukaryota</taxon>
        <taxon>Metazoa</taxon>
        <taxon>Ecdysozoa</taxon>
        <taxon>Arthropoda</taxon>
        <taxon>Chelicerata</taxon>
        <taxon>Arachnida</taxon>
        <taxon>Acari</taxon>
        <taxon>Acariformes</taxon>
        <taxon>Trombidiformes</taxon>
        <taxon>Prostigmata</taxon>
        <taxon>Anystina</taxon>
        <taxon>Parasitengona</taxon>
        <taxon>Trombiculoidea</taxon>
        <taxon>Trombiculidae</taxon>
        <taxon>Leptotrombidium</taxon>
    </lineage>
</organism>
<evidence type="ECO:0000259" key="4">
    <source>
        <dbReference type="Pfam" id="PF00182"/>
    </source>
</evidence>
<dbReference type="VEuPathDB" id="VectorBase:LDEU005709"/>
<keyword evidence="1" id="KW-0611">Plant defense</keyword>
<feature type="chain" id="PRO_5019532117" description="Glycoside hydrolase family 19 catalytic domain-containing protein" evidence="3">
    <location>
        <begin position="16"/>
        <end position="385"/>
    </location>
</feature>
<comment type="caution">
    <text evidence="5">The sequence shown here is derived from an EMBL/GenBank/DDBJ whole genome shotgun (WGS) entry which is preliminary data.</text>
</comment>